<dbReference type="HOGENOM" id="CLU_115767_0_0_9"/>
<proteinExistence type="predicted"/>
<dbReference type="OrthoDB" id="7063112at2"/>
<keyword evidence="2" id="KW-1185">Reference proteome</keyword>
<dbReference type="Proteomes" id="UP000005104">
    <property type="component" value="Chromosome"/>
</dbReference>
<reference evidence="1 2" key="1">
    <citation type="submission" date="2011-11" db="EMBL/GenBank/DDBJ databases">
        <title>The Noncontiguous Finished genome of Desulfosporosinus youngiae DSM 17734.</title>
        <authorList>
            <consortium name="US DOE Joint Genome Institute (JGI-PGF)"/>
            <person name="Lucas S."/>
            <person name="Han J."/>
            <person name="Lapidus A."/>
            <person name="Cheng J.-F."/>
            <person name="Goodwin L."/>
            <person name="Pitluck S."/>
            <person name="Peters L."/>
            <person name="Ovchinnikova G."/>
            <person name="Lu M."/>
            <person name="Land M.L."/>
            <person name="Hauser L."/>
            <person name="Pester M."/>
            <person name="Spring S."/>
            <person name="Ollivier B."/>
            <person name="Rattei T."/>
            <person name="Klenk H.-P."/>
            <person name="Wagner M."/>
            <person name="Loy A."/>
            <person name="Woyke T.J."/>
        </authorList>
    </citation>
    <scope>NUCLEOTIDE SEQUENCE [LARGE SCALE GENOMIC DNA]</scope>
    <source>
        <strain evidence="1 2">DSM 17734</strain>
    </source>
</reference>
<evidence type="ECO:0000313" key="1">
    <source>
        <dbReference type="EMBL" id="EHQ89866.1"/>
    </source>
</evidence>
<protein>
    <submittedName>
        <fullName evidence="1">Uncharacterized protein</fullName>
    </submittedName>
</protein>
<organism evidence="1 2">
    <name type="scientific">Desulfosporosinus youngiae DSM 17734</name>
    <dbReference type="NCBI Taxonomy" id="768710"/>
    <lineage>
        <taxon>Bacteria</taxon>
        <taxon>Bacillati</taxon>
        <taxon>Bacillota</taxon>
        <taxon>Clostridia</taxon>
        <taxon>Eubacteriales</taxon>
        <taxon>Desulfitobacteriaceae</taxon>
        <taxon>Desulfosporosinus</taxon>
    </lineage>
</organism>
<accession>H5XVD0</accession>
<dbReference type="RefSeq" id="WP_007783989.1">
    <property type="nucleotide sequence ID" value="NZ_CM001441.1"/>
</dbReference>
<gene>
    <name evidence="1" type="ORF">DesyoDRAFT_2817</name>
</gene>
<dbReference type="AlphaFoldDB" id="H5XVD0"/>
<dbReference type="eggNOG" id="ENOG5033ZU6">
    <property type="taxonomic scope" value="Bacteria"/>
</dbReference>
<name>H5XVD0_9FIRM</name>
<sequence length="205" mass="23154">MKNEGLSGDIIIESLVQAIPYVGAPLATLYFGQKQEKRFKRLERFYQELKEEIENIGQPLPNISSHNPEELSAILEELHEKVETEHIEVKRRYYKEYFKNTMRFPVKGNFDERKLFLDIMGALTPLQIELVIFLAQQRAAIQASTISKPGVDQALIAGSLAQLKTYGIMEGALNSIVFGGAGNSINENISLSKFGQRFHSFCLNS</sequence>
<dbReference type="EMBL" id="CM001441">
    <property type="protein sequence ID" value="EHQ89866.1"/>
    <property type="molecule type" value="Genomic_DNA"/>
</dbReference>
<evidence type="ECO:0000313" key="2">
    <source>
        <dbReference type="Proteomes" id="UP000005104"/>
    </source>
</evidence>